<dbReference type="Proteomes" id="UP000487268">
    <property type="component" value="Unassembled WGS sequence"/>
</dbReference>
<dbReference type="GO" id="GO:0016646">
    <property type="term" value="F:oxidoreductase activity, acting on the CH-NH group of donors, NAD or NADP as acceptor"/>
    <property type="evidence" value="ECO:0007669"/>
    <property type="project" value="TreeGrafter"/>
</dbReference>
<protein>
    <recommendedName>
        <fullName evidence="1">NAD(P)-binding domain-containing protein</fullName>
    </recommendedName>
</protein>
<name>A0A7K0C1E9_9ACTN</name>
<dbReference type="InterPro" id="IPR051606">
    <property type="entry name" value="Polyketide_Oxido-like"/>
</dbReference>
<dbReference type="InterPro" id="IPR036291">
    <property type="entry name" value="NAD(P)-bd_dom_sf"/>
</dbReference>
<dbReference type="AlphaFoldDB" id="A0A7K0C1E9"/>
<reference evidence="2 3" key="1">
    <citation type="submission" date="2019-10" db="EMBL/GenBank/DDBJ databases">
        <title>Actinomadura rubteroloni sp. nov. and Actinomadura macrotermitis sp. nov., isolated from the gut of fungus growing-termite Macrotermes natalensis.</title>
        <authorList>
            <person name="Benndorf R."/>
            <person name="Martin K."/>
            <person name="Kuefner M."/>
            <person name="De Beer W."/>
            <person name="Kaster A.-K."/>
            <person name="Vollmers J."/>
            <person name="Poulsen M."/>
            <person name="Beemelmanns C."/>
        </authorList>
    </citation>
    <scope>NUCLEOTIDE SEQUENCE [LARGE SCALE GENOMIC DNA]</scope>
    <source>
        <strain evidence="2 3">RB68</strain>
    </source>
</reference>
<dbReference type="PANTHER" id="PTHR43355:SF2">
    <property type="entry name" value="FLAVIN REDUCTASE (NADPH)"/>
    <property type="match status" value="1"/>
</dbReference>
<accession>A0A7K0C1E9</accession>
<dbReference type="Gene3D" id="3.40.50.720">
    <property type="entry name" value="NAD(P)-binding Rossmann-like Domain"/>
    <property type="match status" value="1"/>
</dbReference>
<feature type="domain" description="NAD(P)-binding" evidence="1">
    <location>
        <begin position="7"/>
        <end position="196"/>
    </location>
</feature>
<sequence>MKITVFGAAGSVGAQVVTEALSRGHQVTAVVRDPARFAELPPAAAHRAGDAADPAAVAALAAGQDLVVSATRPPDGHEHDLVTAAKSLLTGLAGTPTRLLLVGGAATLTTPNGLRVLDDPQYMPPAYRPIALACAAQHEAAREVPDVDWTYLSPPALLLPGERTGHYRLGTDALLVDAEGVSQISVADLAVAVLDEAEHPRHSRTRFTVAY</sequence>
<dbReference type="InterPro" id="IPR016040">
    <property type="entry name" value="NAD(P)-bd_dom"/>
</dbReference>
<gene>
    <name evidence="2" type="ORF">ACRB68_53200</name>
</gene>
<organism evidence="2 3">
    <name type="scientific">Actinomadura macrotermitis</name>
    <dbReference type="NCBI Taxonomy" id="2585200"/>
    <lineage>
        <taxon>Bacteria</taxon>
        <taxon>Bacillati</taxon>
        <taxon>Actinomycetota</taxon>
        <taxon>Actinomycetes</taxon>
        <taxon>Streptosporangiales</taxon>
        <taxon>Thermomonosporaceae</taxon>
        <taxon>Actinomadura</taxon>
    </lineage>
</organism>
<comment type="caution">
    <text evidence="2">The sequence shown here is derived from an EMBL/GenBank/DDBJ whole genome shotgun (WGS) entry which is preliminary data.</text>
</comment>
<evidence type="ECO:0000313" key="2">
    <source>
        <dbReference type="EMBL" id="MQY07220.1"/>
    </source>
</evidence>
<evidence type="ECO:0000313" key="3">
    <source>
        <dbReference type="Proteomes" id="UP000487268"/>
    </source>
</evidence>
<dbReference type="RefSeq" id="WP_153536899.1">
    <property type="nucleotide sequence ID" value="NZ_WEGH01000003.1"/>
</dbReference>
<dbReference type="EMBL" id="WEGH01000003">
    <property type="protein sequence ID" value="MQY07220.1"/>
    <property type="molecule type" value="Genomic_DNA"/>
</dbReference>
<dbReference type="Pfam" id="PF13460">
    <property type="entry name" value="NAD_binding_10"/>
    <property type="match status" value="1"/>
</dbReference>
<dbReference type="OrthoDB" id="3191258at2"/>
<evidence type="ECO:0000259" key="1">
    <source>
        <dbReference type="Pfam" id="PF13460"/>
    </source>
</evidence>
<dbReference type="PANTHER" id="PTHR43355">
    <property type="entry name" value="FLAVIN REDUCTASE (NADPH)"/>
    <property type="match status" value="1"/>
</dbReference>
<dbReference type="SUPFAM" id="SSF51735">
    <property type="entry name" value="NAD(P)-binding Rossmann-fold domains"/>
    <property type="match status" value="1"/>
</dbReference>
<proteinExistence type="predicted"/>
<keyword evidence="3" id="KW-1185">Reference proteome</keyword>